<name>A0AAW6EHJ2_9FIRM</name>
<proteinExistence type="predicted"/>
<organism evidence="1 2">
    <name type="scientific">Ruminococcus bicirculans</name>
    <name type="common">ex Wegman et al. 2014</name>
    <dbReference type="NCBI Taxonomy" id="1160721"/>
    <lineage>
        <taxon>Bacteria</taxon>
        <taxon>Bacillati</taxon>
        <taxon>Bacillota</taxon>
        <taxon>Clostridia</taxon>
        <taxon>Eubacteriales</taxon>
        <taxon>Oscillospiraceae</taxon>
        <taxon>Ruminococcus</taxon>
    </lineage>
</organism>
<sequence length="112" mass="12950">MISKRQTFNDGICTMATIINANSLKIKQAGIRYDNRTVGSERFYKAAEYQHRCDKVIRIPLIAEPQATDIVIMNGDQYNVIQVQMIKDAKPQAWQLSIEKRKKRLEIHVNES</sequence>
<evidence type="ECO:0000313" key="2">
    <source>
        <dbReference type="Proteomes" id="UP001213042"/>
    </source>
</evidence>
<reference evidence="1" key="1">
    <citation type="submission" date="2023-01" db="EMBL/GenBank/DDBJ databases">
        <title>Human gut microbiome strain richness.</title>
        <authorList>
            <person name="Chen-Liaw A."/>
        </authorList>
    </citation>
    <scope>NUCLEOTIDE SEQUENCE</scope>
    <source>
        <strain evidence="1">D43st1_D9_D43t1_170807</strain>
    </source>
</reference>
<gene>
    <name evidence="1" type="ORF">PNW00_12745</name>
</gene>
<evidence type="ECO:0000313" key="1">
    <source>
        <dbReference type="EMBL" id="MDB8751308.1"/>
    </source>
</evidence>
<accession>A0AAW6EHJ2</accession>
<dbReference type="EMBL" id="JAQMLU010000029">
    <property type="protein sequence ID" value="MDB8751308.1"/>
    <property type="molecule type" value="Genomic_DNA"/>
</dbReference>
<dbReference type="AlphaFoldDB" id="A0AAW6EHJ2"/>
<dbReference type="Proteomes" id="UP001213042">
    <property type="component" value="Unassembled WGS sequence"/>
</dbReference>
<dbReference type="RefSeq" id="WP_022288069.1">
    <property type="nucleotide sequence ID" value="NZ_JADMWL010000028.1"/>
</dbReference>
<protein>
    <submittedName>
        <fullName evidence="1">Uncharacterized protein</fullName>
    </submittedName>
</protein>
<comment type="caution">
    <text evidence="1">The sequence shown here is derived from an EMBL/GenBank/DDBJ whole genome shotgun (WGS) entry which is preliminary data.</text>
</comment>